<proteinExistence type="inferred from homology"/>
<dbReference type="NCBIfam" id="TIGR00021">
    <property type="entry name" value="rpiA"/>
    <property type="match status" value="1"/>
</dbReference>
<evidence type="ECO:0000313" key="5">
    <source>
        <dbReference type="Proteomes" id="UP000414233"/>
    </source>
</evidence>
<dbReference type="InterPro" id="IPR020672">
    <property type="entry name" value="Ribose5P_isomerase_typA_subgr"/>
</dbReference>
<dbReference type="SUPFAM" id="SSF75445">
    <property type="entry name" value="D-ribose-5-phosphate isomerase (RpiA), lid domain"/>
    <property type="match status" value="1"/>
</dbReference>
<keyword evidence="5" id="KW-1185">Reference proteome</keyword>
<dbReference type="GO" id="GO:0009052">
    <property type="term" value="P:pentose-phosphate shunt, non-oxidative branch"/>
    <property type="evidence" value="ECO:0007669"/>
    <property type="project" value="UniProtKB-UniRule"/>
</dbReference>
<dbReference type="Pfam" id="PF06026">
    <property type="entry name" value="Rib_5-P_isom_A"/>
    <property type="match status" value="1"/>
</dbReference>
<dbReference type="HAMAP" id="MF_00170">
    <property type="entry name" value="Rib_5P_isom_A"/>
    <property type="match status" value="1"/>
</dbReference>
<comment type="function">
    <text evidence="3">Catalyzes the reversible conversion of ribose-5-phosphate to ribulose 5-phosphate.</text>
</comment>
<feature type="binding site" evidence="3">
    <location>
        <begin position="85"/>
        <end position="88"/>
    </location>
    <ligand>
        <name>substrate</name>
    </ligand>
</feature>
<evidence type="ECO:0000256" key="3">
    <source>
        <dbReference type="HAMAP-Rule" id="MF_00170"/>
    </source>
</evidence>
<dbReference type="NCBIfam" id="NF001924">
    <property type="entry name" value="PRK00702.1"/>
    <property type="match status" value="1"/>
</dbReference>
<dbReference type="RefSeq" id="WP_150698280.1">
    <property type="nucleotide sequence ID" value="NZ_CABPRZ010000014.1"/>
</dbReference>
<organism evidence="4 5">
    <name type="scientific">Pandoraea terrae</name>
    <dbReference type="NCBI Taxonomy" id="1537710"/>
    <lineage>
        <taxon>Bacteria</taxon>
        <taxon>Pseudomonadati</taxon>
        <taxon>Pseudomonadota</taxon>
        <taxon>Betaproteobacteria</taxon>
        <taxon>Burkholderiales</taxon>
        <taxon>Burkholderiaceae</taxon>
        <taxon>Pandoraea</taxon>
    </lineage>
</organism>
<sequence>MTQDELKRLVGQAAADYVKQHVPEGSVIGVGTGSTANCFIDAIAADRARYRGAVSSSEASTERLRGHGIEVFDLNQIDSLPVYVDGADEINALGHMVKGGGGALTREKIVASVAMTFVCVVDASKRVPVLGLFPLPVEVIPMAQASVARALTAMGGTPQARVRADGSPYVTDNGCTILDVRGLQILDPVAFETSVNQIPGVVTVGLFAQRGADLCLMGTTAGVEMTDYRN</sequence>
<accession>A0A5E4WWY0</accession>
<feature type="binding site" evidence="3">
    <location>
        <position position="125"/>
    </location>
    <ligand>
        <name>substrate</name>
    </ligand>
</feature>
<comment type="catalytic activity">
    <reaction evidence="1 3">
        <text>aldehydo-D-ribose 5-phosphate = D-ribulose 5-phosphate</text>
        <dbReference type="Rhea" id="RHEA:14657"/>
        <dbReference type="ChEBI" id="CHEBI:58121"/>
        <dbReference type="ChEBI" id="CHEBI:58273"/>
        <dbReference type="EC" id="5.3.1.6"/>
    </reaction>
</comment>
<comment type="subunit">
    <text evidence="3">Homodimer.</text>
</comment>
<dbReference type="UniPathway" id="UPA00115">
    <property type="reaction ID" value="UER00412"/>
</dbReference>
<dbReference type="GO" id="GO:0005829">
    <property type="term" value="C:cytosol"/>
    <property type="evidence" value="ECO:0007669"/>
    <property type="project" value="TreeGrafter"/>
</dbReference>
<dbReference type="PANTHER" id="PTHR11934">
    <property type="entry name" value="RIBOSE-5-PHOSPHATE ISOMERASE"/>
    <property type="match status" value="1"/>
</dbReference>
<gene>
    <name evidence="3 4" type="primary">rpiA</name>
    <name evidence="4" type="ORF">PTE30175_03443</name>
</gene>
<dbReference type="InterPro" id="IPR004788">
    <property type="entry name" value="Ribose5P_isomerase_type_A"/>
</dbReference>
<name>A0A5E4WWY0_9BURK</name>
<dbReference type="Gene3D" id="3.30.70.260">
    <property type="match status" value="1"/>
</dbReference>
<comment type="pathway">
    <text evidence="3">Carbohydrate degradation; pentose phosphate pathway; D-ribose 5-phosphate from D-ribulose 5-phosphate (non-oxidative stage): step 1/1.</text>
</comment>
<protein>
    <recommendedName>
        <fullName evidence="3">Ribose-5-phosphate isomerase A</fullName>
        <ecNumber evidence="3">5.3.1.6</ecNumber>
    </recommendedName>
    <alternativeName>
        <fullName evidence="3">Phosphoriboisomerase A</fullName>
        <shortName evidence="3">PRI</shortName>
    </alternativeName>
</protein>
<reference evidence="4 5" key="1">
    <citation type="submission" date="2019-08" db="EMBL/GenBank/DDBJ databases">
        <authorList>
            <person name="Peeters C."/>
        </authorList>
    </citation>
    <scope>NUCLEOTIDE SEQUENCE [LARGE SCALE GENOMIC DNA]</scope>
    <source>
        <strain evidence="4 5">LMG 30175</strain>
    </source>
</reference>
<keyword evidence="2 3" id="KW-0413">Isomerase</keyword>
<feature type="active site" description="Proton acceptor" evidence="3">
    <location>
        <position position="107"/>
    </location>
</feature>
<dbReference type="InterPro" id="IPR037171">
    <property type="entry name" value="NagB/RpiA_transferase-like"/>
</dbReference>
<dbReference type="GO" id="GO:0006014">
    <property type="term" value="P:D-ribose metabolic process"/>
    <property type="evidence" value="ECO:0007669"/>
    <property type="project" value="TreeGrafter"/>
</dbReference>
<dbReference type="Gene3D" id="3.40.50.1360">
    <property type="match status" value="1"/>
</dbReference>
<dbReference type="SUPFAM" id="SSF100950">
    <property type="entry name" value="NagB/RpiA/CoA transferase-like"/>
    <property type="match status" value="1"/>
</dbReference>
<dbReference type="OrthoDB" id="5870696at2"/>
<dbReference type="PANTHER" id="PTHR11934:SF0">
    <property type="entry name" value="RIBOSE-5-PHOSPHATE ISOMERASE"/>
    <property type="match status" value="1"/>
</dbReference>
<feature type="binding site" evidence="3">
    <location>
        <begin position="32"/>
        <end position="35"/>
    </location>
    <ligand>
        <name>substrate</name>
    </ligand>
</feature>
<dbReference type="GO" id="GO:0004751">
    <property type="term" value="F:ribose-5-phosphate isomerase activity"/>
    <property type="evidence" value="ECO:0007669"/>
    <property type="project" value="UniProtKB-UniRule"/>
</dbReference>
<evidence type="ECO:0000256" key="1">
    <source>
        <dbReference type="ARBA" id="ARBA00001713"/>
    </source>
</evidence>
<evidence type="ECO:0000313" key="4">
    <source>
        <dbReference type="EMBL" id="VVE28763.1"/>
    </source>
</evidence>
<evidence type="ECO:0000256" key="2">
    <source>
        <dbReference type="ARBA" id="ARBA00023235"/>
    </source>
</evidence>
<dbReference type="EMBL" id="CABPRZ010000014">
    <property type="protein sequence ID" value="VVE28763.1"/>
    <property type="molecule type" value="Genomic_DNA"/>
</dbReference>
<dbReference type="CDD" id="cd01398">
    <property type="entry name" value="RPI_A"/>
    <property type="match status" value="1"/>
</dbReference>
<dbReference type="AlphaFoldDB" id="A0A5E4WWY0"/>
<comment type="similarity">
    <text evidence="3">Belongs to the ribose 5-phosphate isomerase family.</text>
</comment>
<dbReference type="Proteomes" id="UP000414233">
    <property type="component" value="Unassembled WGS sequence"/>
</dbReference>
<dbReference type="FunFam" id="3.40.50.1360:FF:000001">
    <property type="entry name" value="Ribose-5-phosphate isomerase A"/>
    <property type="match status" value="1"/>
</dbReference>
<dbReference type="EC" id="5.3.1.6" evidence="3"/>
<feature type="binding site" evidence="3">
    <location>
        <begin position="98"/>
        <end position="101"/>
    </location>
    <ligand>
        <name>substrate</name>
    </ligand>
</feature>